<dbReference type="EMBL" id="JACMSC010000019">
    <property type="protein sequence ID" value="KAG6473471.1"/>
    <property type="molecule type" value="Genomic_DNA"/>
</dbReference>
<name>A0A8J5CD87_ZINOF</name>
<comment type="caution">
    <text evidence="1">The sequence shown here is derived from an EMBL/GenBank/DDBJ whole genome shotgun (WGS) entry which is preliminary data.</text>
</comment>
<accession>A0A8J5CD87</accession>
<proteinExistence type="predicted"/>
<dbReference type="Proteomes" id="UP000734854">
    <property type="component" value="Unassembled WGS sequence"/>
</dbReference>
<evidence type="ECO:0000313" key="2">
    <source>
        <dbReference type="Proteomes" id="UP000734854"/>
    </source>
</evidence>
<sequence length="168" mass="19106">MLLKSVVECEVAANHDVLCFWLHTVKGDIVGTDPLQSLRESVSHPSASRFWEDTKRFGLDLTYGSSLNLRRDLDTQILSRVETGVKPYVLGIEIEQVMGKVFFPSHPLLLVILLQHIVALSKLLINIEGLMWFPIEKGCPICTSLAHLPWTNRDNHMKCHEIQKLLDH</sequence>
<protein>
    <submittedName>
        <fullName evidence="1">Uncharacterized protein</fullName>
    </submittedName>
</protein>
<gene>
    <name evidence="1" type="ORF">ZIOFF_067387</name>
</gene>
<keyword evidence="2" id="KW-1185">Reference proteome</keyword>
<organism evidence="1 2">
    <name type="scientific">Zingiber officinale</name>
    <name type="common">Ginger</name>
    <name type="synonym">Amomum zingiber</name>
    <dbReference type="NCBI Taxonomy" id="94328"/>
    <lineage>
        <taxon>Eukaryota</taxon>
        <taxon>Viridiplantae</taxon>
        <taxon>Streptophyta</taxon>
        <taxon>Embryophyta</taxon>
        <taxon>Tracheophyta</taxon>
        <taxon>Spermatophyta</taxon>
        <taxon>Magnoliopsida</taxon>
        <taxon>Liliopsida</taxon>
        <taxon>Zingiberales</taxon>
        <taxon>Zingiberaceae</taxon>
        <taxon>Zingiber</taxon>
    </lineage>
</organism>
<reference evidence="1 2" key="1">
    <citation type="submission" date="2020-08" db="EMBL/GenBank/DDBJ databases">
        <title>Plant Genome Project.</title>
        <authorList>
            <person name="Zhang R.-G."/>
        </authorList>
    </citation>
    <scope>NUCLEOTIDE SEQUENCE [LARGE SCALE GENOMIC DNA]</scope>
    <source>
        <tissue evidence="1">Rhizome</tissue>
    </source>
</reference>
<dbReference type="AlphaFoldDB" id="A0A8J5CD87"/>
<evidence type="ECO:0000313" key="1">
    <source>
        <dbReference type="EMBL" id="KAG6473471.1"/>
    </source>
</evidence>